<accession>A0ABP9DP37</accession>
<evidence type="ECO:0000313" key="2">
    <source>
        <dbReference type="EMBL" id="GAA4851031.1"/>
    </source>
</evidence>
<name>A0ABP9DP37_9BACT</name>
<keyword evidence="1" id="KW-0175">Coiled coil</keyword>
<protein>
    <submittedName>
        <fullName evidence="2">Uncharacterized protein</fullName>
    </submittedName>
</protein>
<feature type="coiled-coil region" evidence="1">
    <location>
        <begin position="25"/>
        <end position="52"/>
    </location>
</feature>
<gene>
    <name evidence="2" type="ORF">GCM10023331_39660</name>
</gene>
<evidence type="ECO:0000313" key="3">
    <source>
        <dbReference type="Proteomes" id="UP001500298"/>
    </source>
</evidence>
<dbReference type="RefSeq" id="WP_345375030.1">
    <property type="nucleotide sequence ID" value="NZ_BAABJX010000065.1"/>
</dbReference>
<reference evidence="3" key="1">
    <citation type="journal article" date="2019" name="Int. J. Syst. Evol. Microbiol.">
        <title>The Global Catalogue of Microorganisms (GCM) 10K type strain sequencing project: providing services to taxonomists for standard genome sequencing and annotation.</title>
        <authorList>
            <consortium name="The Broad Institute Genomics Platform"/>
            <consortium name="The Broad Institute Genome Sequencing Center for Infectious Disease"/>
            <person name="Wu L."/>
            <person name="Ma J."/>
        </authorList>
    </citation>
    <scope>NUCLEOTIDE SEQUENCE [LARGE SCALE GENOMIC DNA]</scope>
    <source>
        <strain evidence="3">JCM 18326</strain>
    </source>
</reference>
<keyword evidence="3" id="KW-1185">Reference proteome</keyword>
<evidence type="ECO:0000256" key="1">
    <source>
        <dbReference type="SAM" id="Coils"/>
    </source>
</evidence>
<dbReference type="Proteomes" id="UP001500298">
    <property type="component" value="Unassembled WGS sequence"/>
</dbReference>
<sequence length="54" mass="6145">MEKGKAGAWIKGYVEALYSSSSVSSKQIEILIKKLEELKLQLENEEDKDDDLPF</sequence>
<comment type="caution">
    <text evidence="2">The sequence shown here is derived from an EMBL/GenBank/DDBJ whole genome shotgun (WGS) entry which is preliminary data.</text>
</comment>
<dbReference type="EMBL" id="BAABJX010000065">
    <property type="protein sequence ID" value="GAA4851031.1"/>
    <property type="molecule type" value="Genomic_DNA"/>
</dbReference>
<organism evidence="2 3">
    <name type="scientific">Algivirga pacifica</name>
    <dbReference type="NCBI Taxonomy" id="1162670"/>
    <lineage>
        <taxon>Bacteria</taxon>
        <taxon>Pseudomonadati</taxon>
        <taxon>Bacteroidota</taxon>
        <taxon>Cytophagia</taxon>
        <taxon>Cytophagales</taxon>
        <taxon>Flammeovirgaceae</taxon>
        <taxon>Algivirga</taxon>
    </lineage>
</organism>
<proteinExistence type="predicted"/>